<dbReference type="Proteomes" id="UP000094020">
    <property type="component" value="Chromosome 5"/>
</dbReference>
<feature type="transmembrane region" description="Helical" evidence="6">
    <location>
        <begin position="81"/>
        <end position="102"/>
    </location>
</feature>
<dbReference type="PANTHER" id="PTHR30618:SF15">
    <property type="entry name" value="NICOTINAMIDE RIBOSIDE TRANSPORTER 1-RELATED"/>
    <property type="match status" value="1"/>
</dbReference>
<dbReference type="EMBL" id="KI894011">
    <property type="protein sequence ID" value="OCF49616.1"/>
    <property type="molecule type" value="Genomic_DNA"/>
</dbReference>
<protein>
    <recommendedName>
        <fullName evidence="10">Uracil permease</fullName>
    </recommendedName>
</protein>
<dbReference type="PANTHER" id="PTHR30618">
    <property type="entry name" value="NCS1 FAMILY PURINE/PYRIMIDINE TRANSPORTER"/>
    <property type="match status" value="1"/>
</dbReference>
<proteinExistence type="inferred from homology"/>
<evidence type="ECO:0000313" key="8">
    <source>
        <dbReference type="EMBL" id="WWC70335.1"/>
    </source>
</evidence>
<name>A0A1B9I236_9TREE</name>
<evidence type="ECO:0000256" key="2">
    <source>
        <dbReference type="ARBA" id="ARBA00008974"/>
    </source>
</evidence>
<gene>
    <name evidence="7" type="ORF">I206_04138</name>
    <name evidence="8" type="ORF">I206_104285</name>
</gene>
<evidence type="ECO:0000256" key="5">
    <source>
        <dbReference type="ARBA" id="ARBA00023136"/>
    </source>
</evidence>
<feature type="transmembrane region" description="Helical" evidence="6">
    <location>
        <begin position="491"/>
        <end position="510"/>
    </location>
</feature>
<feature type="transmembrane region" description="Helical" evidence="6">
    <location>
        <begin position="199"/>
        <end position="221"/>
    </location>
</feature>
<evidence type="ECO:0000313" key="7">
    <source>
        <dbReference type="EMBL" id="OCF49616.1"/>
    </source>
</evidence>
<dbReference type="GO" id="GO:0015205">
    <property type="term" value="F:nucleobase transmembrane transporter activity"/>
    <property type="evidence" value="ECO:0007669"/>
    <property type="project" value="TreeGrafter"/>
</dbReference>
<dbReference type="InterPro" id="IPR001248">
    <property type="entry name" value="Pur-cyt_permease"/>
</dbReference>
<dbReference type="EMBL" id="CP144523">
    <property type="protein sequence ID" value="WWC70335.1"/>
    <property type="molecule type" value="Genomic_DNA"/>
</dbReference>
<reference evidence="8" key="2">
    <citation type="submission" date="2013-07" db="EMBL/GenBank/DDBJ databases">
        <authorList>
            <consortium name="The Broad Institute Genome Sequencing Platform"/>
            <person name="Cuomo C."/>
            <person name="Litvintseva A."/>
            <person name="Chen Y."/>
            <person name="Heitman J."/>
            <person name="Sun S."/>
            <person name="Springer D."/>
            <person name="Dromer F."/>
            <person name="Young S.K."/>
            <person name="Zeng Q."/>
            <person name="Gargeya S."/>
            <person name="Fitzgerald M."/>
            <person name="Abouelleil A."/>
            <person name="Alvarado L."/>
            <person name="Berlin A.M."/>
            <person name="Chapman S.B."/>
            <person name="Dewar J."/>
            <person name="Goldberg J."/>
            <person name="Griggs A."/>
            <person name="Gujja S."/>
            <person name="Hansen M."/>
            <person name="Howarth C."/>
            <person name="Imamovic A."/>
            <person name="Larimer J."/>
            <person name="McCowan C."/>
            <person name="Murphy C."/>
            <person name="Pearson M."/>
            <person name="Priest M."/>
            <person name="Roberts A."/>
            <person name="Saif S."/>
            <person name="Shea T."/>
            <person name="Sykes S."/>
            <person name="Wortman J."/>
            <person name="Nusbaum C."/>
            <person name="Birren B."/>
        </authorList>
    </citation>
    <scope>NUCLEOTIDE SEQUENCE</scope>
    <source>
        <strain evidence="8">CBS 10737</strain>
    </source>
</reference>
<evidence type="ECO:0000313" key="9">
    <source>
        <dbReference type="Proteomes" id="UP000094020"/>
    </source>
</evidence>
<feature type="transmembrane region" description="Helical" evidence="6">
    <location>
        <begin position="404"/>
        <end position="429"/>
    </location>
</feature>
<evidence type="ECO:0008006" key="10">
    <source>
        <dbReference type="Google" id="ProtNLM"/>
    </source>
</evidence>
<comment type="similarity">
    <text evidence="2">Belongs to the purine-cytosine permease (2.A.39) family.</text>
</comment>
<feature type="transmembrane region" description="Helical" evidence="6">
    <location>
        <begin position="289"/>
        <end position="313"/>
    </location>
</feature>
<feature type="transmembrane region" description="Helical" evidence="6">
    <location>
        <begin position="450"/>
        <end position="471"/>
    </location>
</feature>
<feature type="transmembrane region" description="Helical" evidence="6">
    <location>
        <begin position="381"/>
        <end position="398"/>
    </location>
</feature>
<reference evidence="8" key="4">
    <citation type="submission" date="2024-02" db="EMBL/GenBank/DDBJ databases">
        <title>Comparative genomics of Cryptococcus and Kwoniella reveals pathogenesis evolution and contrasting modes of karyotype evolution via chromosome fusion or intercentromeric recombination.</title>
        <authorList>
            <person name="Coelho M.A."/>
            <person name="David-Palma M."/>
            <person name="Shea T."/>
            <person name="Bowers K."/>
            <person name="McGinley-Smith S."/>
            <person name="Mohammad A.W."/>
            <person name="Gnirke A."/>
            <person name="Yurkov A.M."/>
            <person name="Nowrousian M."/>
            <person name="Sun S."/>
            <person name="Cuomo C.A."/>
            <person name="Heitman J."/>
        </authorList>
    </citation>
    <scope>NUCLEOTIDE SEQUENCE</scope>
    <source>
        <strain evidence="8">CBS 10737</strain>
    </source>
</reference>
<keyword evidence="9" id="KW-1185">Reference proteome</keyword>
<feature type="transmembrane region" description="Helical" evidence="6">
    <location>
        <begin position="46"/>
        <end position="69"/>
    </location>
</feature>
<dbReference type="RefSeq" id="XP_019010835.1">
    <property type="nucleotide sequence ID" value="XM_019155877.1"/>
</dbReference>
<evidence type="ECO:0000256" key="1">
    <source>
        <dbReference type="ARBA" id="ARBA00004141"/>
    </source>
</evidence>
<keyword evidence="4 6" id="KW-1133">Transmembrane helix</keyword>
<reference evidence="7" key="3">
    <citation type="submission" date="2016-07" db="EMBL/GenBank/DDBJ databases">
        <title>Evolution of pathogenesis and genome organization in the Tremellales.</title>
        <authorList>
            <person name="Cuomo C."/>
            <person name="Litvintseva A."/>
            <person name="Heitman J."/>
            <person name="Chen Y."/>
            <person name="Sun S."/>
            <person name="Springer D."/>
            <person name="Dromer F."/>
            <person name="Young S."/>
            <person name="Zeng Q."/>
            <person name="Chapman S."/>
            <person name="Gujja S."/>
            <person name="Saif S."/>
            <person name="Birren B."/>
        </authorList>
    </citation>
    <scope>NUCLEOTIDE SEQUENCE</scope>
    <source>
        <strain evidence="7">CBS 10737</strain>
    </source>
</reference>
<reference evidence="7" key="1">
    <citation type="submission" date="2013-07" db="EMBL/GenBank/DDBJ databases">
        <title>The Genome Sequence of Cryptococcus pinus CBS10737.</title>
        <authorList>
            <consortium name="The Broad Institute Genome Sequencing Platform"/>
            <person name="Cuomo C."/>
            <person name="Litvintseva A."/>
            <person name="Chen Y."/>
            <person name="Heitman J."/>
            <person name="Sun S."/>
            <person name="Springer D."/>
            <person name="Dromer F."/>
            <person name="Young S.K."/>
            <person name="Zeng Q."/>
            <person name="Gargeya S."/>
            <person name="Fitzgerald M."/>
            <person name="Abouelleil A."/>
            <person name="Alvarado L."/>
            <person name="Berlin A.M."/>
            <person name="Chapman S.B."/>
            <person name="Dewar J."/>
            <person name="Goldberg J."/>
            <person name="Griggs A."/>
            <person name="Gujja S."/>
            <person name="Hansen M."/>
            <person name="Howarth C."/>
            <person name="Imamovic A."/>
            <person name="Larimer J."/>
            <person name="McCowan C."/>
            <person name="Murphy C."/>
            <person name="Pearson M."/>
            <person name="Priest M."/>
            <person name="Roberts A."/>
            <person name="Saif S."/>
            <person name="Shea T."/>
            <person name="Sykes S."/>
            <person name="Wortman J."/>
            <person name="Nusbaum C."/>
            <person name="Birren B."/>
        </authorList>
    </citation>
    <scope>NUCLEOTIDE SEQUENCE [LARGE SCALE GENOMIC DNA]</scope>
    <source>
        <strain evidence="7">CBS 10737</strain>
    </source>
</reference>
<sequence length="566" mass="62013">MVWDKQTILLKLQVPQSEEEAEVWQNSKWLNRDNVPLPPSRRNWGMWSYAGFWITSGVNVSGWASGASLMSLGLTVSQAMIVNVLGGFLVAAVIVCTGQMGARWHVGFPMWNRMVWGLRASYFPLINRIILSFTWCATQGWLGAQCLKTLIGSIIPGIYTMKNTMPVSTGMTSADFLCFVLFTLITIPCLLIPPEKLRIPMITIASCSSITAIIMFIWSLARAGGGGPLLRSEGLELVGVEAAKGANLVWAIFHGLSASLGAICAGILSQSDYTRFARRPIDPLVSQVIIAPISGTIVCVIGLICASSAAKIYPEEPLLWTPYGLLTAIQLHENTKGARAAVFFASLVFTLAQLGINIPGNCLSGGIDLTSLLPKYINIRRGAYITLVMSIAMCPWALSSGATAFISVMSGYAVFLAPMTGLMVFDYFFVHKRQVKLSALYDATPNSVYWYWKGCNWRTIVAWIMGVWPTFPGFLHSVGAKVTISLPWSRIYYLCWPLGFFVSGIVYLILCKISPLSGIGEVDDEDIFGTHGPPNVPQVEGDEEKEQINEDSKDLVHEVAIVQVRE</sequence>
<dbReference type="Gene3D" id="1.10.4160.10">
    <property type="entry name" value="Hydantoin permease"/>
    <property type="match status" value="1"/>
</dbReference>
<organism evidence="7">
    <name type="scientific">Kwoniella pini CBS 10737</name>
    <dbReference type="NCBI Taxonomy" id="1296096"/>
    <lineage>
        <taxon>Eukaryota</taxon>
        <taxon>Fungi</taxon>
        <taxon>Dikarya</taxon>
        <taxon>Basidiomycota</taxon>
        <taxon>Agaricomycotina</taxon>
        <taxon>Tremellomycetes</taxon>
        <taxon>Tremellales</taxon>
        <taxon>Cryptococcaceae</taxon>
        <taxon>Kwoniella</taxon>
    </lineage>
</organism>
<evidence type="ECO:0000256" key="3">
    <source>
        <dbReference type="ARBA" id="ARBA00022692"/>
    </source>
</evidence>
<dbReference type="Pfam" id="PF02133">
    <property type="entry name" value="Transp_cyt_pur"/>
    <property type="match status" value="1"/>
</dbReference>
<keyword evidence="5 6" id="KW-0472">Membrane</keyword>
<evidence type="ECO:0000256" key="6">
    <source>
        <dbReference type="SAM" id="Phobius"/>
    </source>
</evidence>
<dbReference type="GeneID" id="30172507"/>
<dbReference type="CDD" id="cd11482">
    <property type="entry name" value="SLC-NCS1sbd_NRT1-like"/>
    <property type="match status" value="1"/>
</dbReference>
<dbReference type="GO" id="GO:0005886">
    <property type="term" value="C:plasma membrane"/>
    <property type="evidence" value="ECO:0007669"/>
    <property type="project" value="TreeGrafter"/>
</dbReference>
<dbReference type="InterPro" id="IPR045225">
    <property type="entry name" value="Uracil/uridine/allantoin_perm"/>
</dbReference>
<evidence type="ECO:0000256" key="4">
    <source>
        <dbReference type="ARBA" id="ARBA00022989"/>
    </source>
</evidence>
<feature type="transmembrane region" description="Helical" evidence="6">
    <location>
        <begin position="248"/>
        <end position="268"/>
    </location>
</feature>
<dbReference type="AlphaFoldDB" id="A0A1B9I236"/>
<keyword evidence="3 6" id="KW-0812">Transmembrane</keyword>
<feature type="transmembrane region" description="Helical" evidence="6">
    <location>
        <begin position="171"/>
        <end position="192"/>
    </location>
</feature>
<dbReference type="KEGG" id="kpin:30172507"/>
<feature type="transmembrane region" description="Helical" evidence="6">
    <location>
        <begin position="340"/>
        <end position="360"/>
    </location>
</feature>
<dbReference type="OrthoDB" id="2018619at2759"/>
<accession>A0A1B9I236</accession>
<comment type="subcellular location">
    <subcellularLocation>
        <location evidence="1">Membrane</location>
        <topology evidence="1">Multi-pass membrane protein</topology>
    </subcellularLocation>
</comment>